<sequence length="539" mass="61642">MDLEWITTADRDSVEYFRGVTALVAAATSTNSVDALEYIWCPCHNCKKDRQLPAQRVHSHLLTKGFMDNFLGEEEQGEGSAGNCHGHDADVGYKEEDQTCVDHGEPNLDQMLRDGERFDTDDKEYHKFTTMVKDSKTPIYNGCKAEHSKLQVVLSLLHLKASNGWSDKSFTELLELLKEILPTDNVLPESTYQAKKVICPLGLDIQKIHACLNDCILYRGEFAYLEQCPVCKASRYKCGDGDDEGGNKKRVQVKVVWYFPIIPRLERMYANKKHAKLMRWHHEERKKDGMIRHPADGSQWRKIDRKYQKEFSHDIGNIYLKGKYIMMPLLIQGPTQPGNDIDVYFKPLVEDLHTLWTEGMRMWDAYKREHFICRAILLGKITDYPALGNTSGQTVKGMKACVRCMAQTGGKWLNHCRKTMYMRHRRFLRQDHPYHRNKNAFDGTVEMDGCPIFRTGSEILAEVKDLRVVFGKGSGSTCASTSSGETPLFKKKSVSWDLPYWEDLDIRHAIDVMHVEKNVCEGVLGVSLNTPGKMKDVTS</sequence>
<reference evidence="2" key="2">
    <citation type="submission" date="2003-05" db="EMBL/GenBank/DDBJ databases">
        <authorList>
            <person name="Buell C.R."/>
            <person name="Wing R.A."/>
            <person name="McCombie W.R."/>
            <person name="Messing J."/>
            <person name="Yuan Q."/>
            <person name="Ouyang S."/>
        </authorList>
    </citation>
    <scope>NUCLEOTIDE SEQUENCE</scope>
</reference>
<dbReference type="InterPro" id="IPR004242">
    <property type="entry name" value="Transposase_21"/>
</dbReference>
<dbReference type="AlphaFoldDB" id="Q33AU2"/>
<proteinExistence type="predicted"/>
<name>Q33AU2_ORYSJ</name>
<protein>
    <submittedName>
        <fullName evidence="2">Transposon protein, putative, CACTA, En/Spm sub-class</fullName>
    </submittedName>
</protein>
<dbReference type="InterPro" id="IPR029480">
    <property type="entry name" value="Transpos_assoc"/>
</dbReference>
<evidence type="ECO:0000313" key="2">
    <source>
        <dbReference type="EMBL" id="ABB46833.1"/>
    </source>
</evidence>
<accession>Q33AU2</accession>
<reference evidence="2" key="1">
    <citation type="journal article" date="2003" name="Science">
        <title>In-depth view of structure, activity, and evolution of rice chromosome 10.</title>
        <authorList>
            <consortium name="Rice Chromosome 10 Sequencing Consortium"/>
        </authorList>
    </citation>
    <scope>NUCLEOTIDE SEQUENCE [LARGE SCALE GENOMIC DNA]</scope>
</reference>
<dbReference type="PANTHER" id="PTHR10775">
    <property type="entry name" value="OS08G0208400 PROTEIN"/>
    <property type="match status" value="1"/>
</dbReference>
<gene>
    <name evidence="2" type="ordered locus">LOC_Os10g08190</name>
</gene>
<dbReference type="Pfam" id="PF02992">
    <property type="entry name" value="Transposase_21"/>
    <property type="match status" value="1"/>
</dbReference>
<evidence type="ECO:0000259" key="1">
    <source>
        <dbReference type="Pfam" id="PF13963"/>
    </source>
</evidence>
<dbReference type="PANTHER" id="PTHR10775:SF182">
    <property type="entry name" value="TRANSPOSON, EN_SPM-LIKE, TRANSPOSASE-ASSOCIATED DOMAIN PROTEIN-RELATED"/>
    <property type="match status" value="1"/>
</dbReference>
<organism evidence="2">
    <name type="scientific">Oryza sativa subsp. japonica</name>
    <name type="common">Rice</name>
    <dbReference type="NCBI Taxonomy" id="39947"/>
    <lineage>
        <taxon>Eukaryota</taxon>
        <taxon>Viridiplantae</taxon>
        <taxon>Streptophyta</taxon>
        <taxon>Embryophyta</taxon>
        <taxon>Tracheophyta</taxon>
        <taxon>Spermatophyta</taxon>
        <taxon>Magnoliopsida</taxon>
        <taxon>Liliopsida</taxon>
        <taxon>Poales</taxon>
        <taxon>Poaceae</taxon>
        <taxon>BOP clade</taxon>
        <taxon>Oryzoideae</taxon>
        <taxon>Oryzeae</taxon>
        <taxon>Oryzinae</taxon>
        <taxon>Oryza</taxon>
        <taxon>Oryza sativa</taxon>
    </lineage>
</organism>
<dbReference type="Pfam" id="PF13963">
    <property type="entry name" value="Transpos_assoc"/>
    <property type="match status" value="1"/>
</dbReference>
<reference evidence="2" key="3">
    <citation type="submission" date="2006-07" db="EMBL/GenBank/DDBJ databases">
        <authorList>
            <person name="Buell R."/>
        </authorList>
    </citation>
    <scope>NUCLEOTIDE SEQUENCE</scope>
</reference>
<feature type="domain" description="Transposase-associated" evidence="1">
    <location>
        <begin position="4"/>
        <end position="78"/>
    </location>
</feature>
<dbReference type="EMBL" id="DP000086">
    <property type="protein sequence ID" value="ABB46833.1"/>
    <property type="molecule type" value="Genomic_DNA"/>
</dbReference>